<dbReference type="EMBL" id="CP041690">
    <property type="protein sequence ID" value="QEE20946.1"/>
    <property type="molecule type" value="Genomic_DNA"/>
</dbReference>
<dbReference type="InterPro" id="IPR045621">
    <property type="entry name" value="BPD_transp_1_N"/>
</dbReference>
<name>A0A5B9DPG3_9HYPH</name>
<sequence length="331" mass="36382">MLAYIVRRLGYMVVVLFLISVVCFHIINLPPGSFIETFATQLEAAGAPASQAQLDYLTHRYGLDQPLYIQYWNWIVPLVTSGDFGYSFEWQQPVWNLLSDRLWLTIIVSLVSMVFVYAVSIPVALYSATHQYSVGDYAVNFLGVIGLAVPNFLLALLLLVASANLFGVTPTGLFSPDYINAPWSWAKVMDLLIHLPVPVIVVGLAGTAATIRILRSQLLDEFQKQYVTTARAKGVPERRLLLKYPFRVALNPIISTAGHLLPEIVSGSTIVAIVLGLPTIGPLLLRAIIAQDTFVAASSLMLLGTLTLVGVVMSDILLTILDPRVRMTRTN</sequence>
<dbReference type="CDD" id="cd06261">
    <property type="entry name" value="TM_PBP2"/>
    <property type="match status" value="1"/>
</dbReference>
<dbReference type="PANTHER" id="PTHR30465:SF43">
    <property type="entry name" value="OLIGOPEPTIDE ABC TRANSPORTER, PERMEASE PROTEIN"/>
    <property type="match status" value="1"/>
</dbReference>
<dbReference type="AlphaFoldDB" id="A0A5B9DPG3"/>
<evidence type="ECO:0000256" key="3">
    <source>
        <dbReference type="ARBA" id="ARBA00022475"/>
    </source>
</evidence>
<dbReference type="Gene3D" id="1.10.3720.10">
    <property type="entry name" value="MetI-like"/>
    <property type="match status" value="1"/>
</dbReference>
<dbReference type="GO" id="GO:0005886">
    <property type="term" value="C:plasma membrane"/>
    <property type="evidence" value="ECO:0007669"/>
    <property type="project" value="UniProtKB-SubCell"/>
</dbReference>
<dbReference type="Pfam" id="PF00528">
    <property type="entry name" value="BPD_transp_1"/>
    <property type="match status" value="1"/>
</dbReference>
<dbReference type="PROSITE" id="PS50928">
    <property type="entry name" value="ABC_TM1"/>
    <property type="match status" value="1"/>
</dbReference>
<dbReference type="KEGG" id="yti:FNA67_12495"/>
<feature type="transmembrane region" description="Helical" evidence="7">
    <location>
        <begin position="191"/>
        <end position="214"/>
    </location>
</feature>
<evidence type="ECO:0000256" key="1">
    <source>
        <dbReference type="ARBA" id="ARBA00004651"/>
    </source>
</evidence>
<evidence type="ECO:0000256" key="7">
    <source>
        <dbReference type="RuleBase" id="RU363032"/>
    </source>
</evidence>
<dbReference type="SUPFAM" id="SSF161098">
    <property type="entry name" value="MetI-like"/>
    <property type="match status" value="1"/>
</dbReference>
<dbReference type="Proteomes" id="UP000321062">
    <property type="component" value="Chromosome"/>
</dbReference>
<dbReference type="OrthoDB" id="9805855at2"/>
<evidence type="ECO:0000256" key="4">
    <source>
        <dbReference type="ARBA" id="ARBA00022692"/>
    </source>
</evidence>
<evidence type="ECO:0000256" key="2">
    <source>
        <dbReference type="ARBA" id="ARBA00022448"/>
    </source>
</evidence>
<organism evidence="8 9">
    <name type="scientific">Paradevosia tibetensis</name>
    <dbReference type="NCBI Taxonomy" id="1447062"/>
    <lineage>
        <taxon>Bacteria</taxon>
        <taxon>Pseudomonadati</taxon>
        <taxon>Pseudomonadota</taxon>
        <taxon>Alphaproteobacteria</taxon>
        <taxon>Hyphomicrobiales</taxon>
        <taxon>Devosiaceae</taxon>
        <taxon>Paradevosia</taxon>
    </lineage>
</organism>
<keyword evidence="4 7" id="KW-0812">Transmembrane</keyword>
<comment type="subcellular location">
    <subcellularLocation>
        <location evidence="1 7">Cell membrane</location>
        <topology evidence="1 7">Multi-pass membrane protein</topology>
    </subcellularLocation>
</comment>
<feature type="transmembrane region" description="Helical" evidence="7">
    <location>
        <begin position="9"/>
        <end position="27"/>
    </location>
</feature>
<gene>
    <name evidence="8" type="ORF">FNA67_12495</name>
</gene>
<dbReference type="InterPro" id="IPR000515">
    <property type="entry name" value="MetI-like"/>
</dbReference>
<evidence type="ECO:0000313" key="8">
    <source>
        <dbReference type="EMBL" id="QEE20946.1"/>
    </source>
</evidence>
<dbReference type="RefSeq" id="WP_147656254.1">
    <property type="nucleotide sequence ID" value="NZ_BMFM01000001.1"/>
</dbReference>
<proteinExistence type="inferred from homology"/>
<feature type="transmembrane region" description="Helical" evidence="7">
    <location>
        <begin position="102"/>
        <end position="125"/>
    </location>
</feature>
<comment type="similarity">
    <text evidence="7">Belongs to the binding-protein-dependent transport system permease family.</text>
</comment>
<reference evidence="8 9" key="1">
    <citation type="journal article" date="2015" name="Int. J. Syst. Evol. Microbiol.">
        <title>Youhaiella tibetensis gen. nov., sp. nov., isolated from subsurface sediment.</title>
        <authorList>
            <person name="Wang Y.X."/>
            <person name="Huang F.Q."/>
            <person name="Nogi Y."/>
            <person name="Pang S.J."/>
            <person name="Wang P.K."/>
            <person name="Lv J."/>
        </authorList>
    </citation>
    <scope>NUCLEOTIDE SEQUENCE [LARGE SCALE GENOMIC DNA]</scope>
    <source>
        <strain evidence="9">fig4</strain>
    </source>
</reference>
<keyword evidence="6 7" id="KW-0472">Membrane</keyword>
<feature type="transmembrane region" description="Helical" evidence="7">
    <location>
        <begin position="295"/>
        <end position="321"/>
    </location>
</feature>
<keyword evidence="3" id="KW-1003">Cell membrane</keyword>
<feature type="transmembrane region" description="Helical" evidence="7">
    <location>
        <begin position="270"/>
        <end position="289"/>
    </location>
</feature>
<dbReference type="PANTHER" id="PTHR30465">
    <property type="entry name" value="INNER MEMBRANE ABC TRANSPORTER"/>
    <property type="match status" value="1"/>
</dbReference>
<keyword evidence="2 7" id="KW-0813">Transport</keyword>
<evidence type="ECO:0000256" key="6">
    <source>
        <dbReference type="ARBA" id="ARBA00023136"/>
    </source>
</evidence>
<keyword evidence="9" id="KW-1185">Reference proteome</keyword>
<dbReference type="GO" id="GO:0055085">
    <property type="term" value="P:transmembrane transport"/>
    <property type="evidence" value="ECO:0007669"/>
    <property type="project" value="InterPro"/>
</dbReference>
<keyword evidence="5 7" id="KW-1133">Transmembrane helix</keyword>
<evidence type="ECO:0000313" key="9">
    <source>
        <dbReference type="Proteomes" id="UP000321062"/>
    </source>
</evidence>
<dbReference type="InterPro" id="IPR035906">
    <property type="entry name" value="MetI-like_sf"/>
</dbReference>
<feature type="transmembrane region" description="Helical" evidence="7">
    <location>
        <begin position="137"/>
        <end position="161"/>
    </location>
</feature>
<dbReference type="Pfam" id="PF19300">
    <property type="entry name" value="BPD_transp_1_N"/>
    <property type="match status" value="1"/>
</dbReference>
<evidence type="ECO:0000256" key="5">
    <source>
        <dbReference type="ARBA" id="ARBA00022989"/>
    </source>
</evidence>
<protein>
    <submittedName>
        <fullName evidence="8">ABC transporter permease</fullName>
    </submittedName>
</protein>
<accession>A0A5B9DPG3</accession>